<feature type="region of interest" description="Disordered" evidence="1">
    <location>
        <begin position="225"/>
        <end position="251"/>
    </location>
</feature>
<protein>
    <submittedName>
        <fullName evidence="2">Uncharacterized protein</fullName>
    </submittedName>
</protein>
<reference evidence="2" key="2">
    <citation type="submission" date="2025-08" db="UniProtKB">
        <authorList>
            <consortium name="RefSeq"/>
        </authorList>
    </citation>
    <scope>IDENTIFICATION</scope>
</reference>
<feature type="compositionally biased region" description="Basic and acidic residues" evidence="1">
    <location>
        <begin position="30"/>
        <end position="49"/>
    </location>
</feature>
<dbReference type="VEuPathDB" id="FungiDB:An01g12920"/>
<name>A0AAJ8BLE4_ASPNG</name>
<dbReference type="GeneID" id="84590133"/>
<accession>A0AAJ8BLE4</accession>
<sequence length="251" mass="27376">MDARRGNICTAELTLGPSPLPTSNRYPGKGKLERGGEKGKGMGRGEDAATRSSQQPAGGARREGSRKTGGIKTQGGRKKEEDPERRQEAEKQMMMGVKKREGIERRRGSDGGGSESVANVKYRIEVPTLIWEQRNSRTSNSKASRERNGQQARHQHLLCVALLCWLGKAKSGDVTGPWTLDTDGGVDLGKPDSRTLVGMTDFPGYLMYPLWTDVLTSQSVSQALREPDQPTLPLLLPASSTTAQTDRPETE</sequence>
<evidence type="ECO:0000256" key="1">
    <source>
        <dbReference type="SAM" id="MobiDB-lite"/>
    </source>
</evidence>
<dbReference type="KEGG" id="ang:An01g12920"/>
<dbReference type="RefSeq" id="XP_059599817.1">
    <property type="nucleotide sequence ID" value="XM_059744966.1"/>
</dbReference>
<dbReference type="AlphaFoldDB" id="A0AAJ8BLE4"/>
<evidence type="ECO:0000313" key="2">
    <source>
        <dbReference type="RefSeq" id="XP_059599817.1"/>
    </source>
</evidence>
<proteinExistence type="predicted"/>
<feature type="compositionally biased region" description="Basic and acidic residues" evidence="1">
    <location>
        <begin position="77"/>
        <end position="91"/>
    </location>
</feature>
<gene>
    <name evidence="2" type="ORF">An01g12920</name>
</gene>
<feature type="region of interest" description="Disordered" evidence="1">
    <location>
        <begin position="1"/>
        <end position="119"/>
    </location>
</feature>
<reference evidence="2" key="1">
    <citation type="submission" date="2025-02" db="EMBL/GenBank/DDBJ databases">
        <authorList>
            <consortium name="NCBI Genome Project"/>
        </authorList>
    </citation>
    <scope>NUCLEOTIDE SEQUENCE</scope>
</reference>
<feature type="compositionally biased region" description="Low complexity" evidence="1">
    <location>
        <begin position="231"/>
        <end position="243"/>
    </location>
</feature>
<feature type="compositionally biased region" description="Basic and acidic residues" evidence="1">
    <location>
        <begin position="98"/>
        <end position="109"/>
    </location>
</feature>
<organism evidence="2">
    <name type="scientific">Aspergillus niger</name>
    <dbReference type="NCBI Taxonomy" id="5061"/>
    <lineage>
        <taxon>Eukaryota</taxon>
        <taxon>Fungi</taxon>
        <taxon>Dikarya</taxon>
        <taxon>Ascomycota</taxon>
        <taxon>Pezizomycotina</taxon>
        <taxon>Eurotiomycetes</taxon>
        <taxon>Eurotiomycetidae</taxon>
        <taxon>Eurotiales</taxon>
        <taxon>Aspergillaceae</taxon>
        <taxon>Aspergillus</taxon>
        <taxon>Aspergillus subgen. Circumdati</taxon>
    </lineage>
</organism>